<dbReference type="EMBL" id="FRAM01000003">
    <property type="protein sequence ID" value="SHK52790.1"/>
    <property type="molecule type" value="Genomic_DNA"/>
</dbReference>
<dbReference type="Proteomes" id="UP000184498">
    <property type="component" value="Unassembled WGS sequence"/>
</dbReference>
<dbReference type="STRING" id="216903.SAMN05444371_2687"/>
<sequence>MIFLDYILKDLLRIYHSNGIIGNYFDHQVLKTNIDIEILFSFVLCLSNRNTKPLTGNGSM</sequence>
<name>A0A1M6T768_9FLAO</name>
<evidence type="ECO:0000313" key="2">
    <source>
        <dbReference type="Proteomes" id="UP000184498"/>
    </source>
</evidence>
<gene>
    <name evidence="1" type="ORF">SAMN05444371_2687</name>
</gene>
<keyword evidence="2" id="KW-1185">Reference proteome</keyword>
<proteinExistence type="predicted"/>
<accession>A0A1M6T768</accession>
<organism evidence="1 2">
    <name type="scientific">Epilithonimonas mollis</name>
    <dbReference type="NCBI Taxonomy" id="216903"/>
    <lineage>
        <taxon>Bacteria</taxon>
        <taxon>Pseudomonadati</taxon>
        <taxon>Bacteroidota</taxon>
        <taxon>Flavobacteriia</taxon>
        <taxon>Flavobacteriales</taxon>
        <taxon>Weeksellaceae</taxon>
        <taxon>Chryseobacterium group</taxon>
        <taxon>Epilithonimonas</taxon>
    </lineage>
</organism>
<evidence type="ECO:0000313" key="1">
    <source>
        <dbReference type="EMBL" id="SHK52790.1"/>
    </source>
</evidence>
<reference evidence="2" key="1">
    <citation type="submission" date="2016-11" db="EMBL/GenBank/DDBJ databases">
        <authorList>
            <person name="Varghese N."/>
            <person name="Submissions S."/>
        </authorList>
    </citation>
    <scope>NUCLEOTIDE SEQUENCE [LARGE SCALE GENOMIC DNA]</scope>
    <source>
        <strain evidence="2">DSM 18016</strain>
    </source>
</reference>
<protein>
    <submittedName>
        <fullName evidence="1">Uncharacterized protein</fullName>
    </submittedName>
</protein>
<dbReference type="AlphaFoldDB" id="A0A1M6T768"/>